<evidence type="ECO:0000256" key="2">
    <source>
        <dbReference type="ARBA" id="ARBA00005046"/>
    </source>
</evidence>
<dbReference type="CDD" id="cd00887">
    <property type="entry name" value="MoeA"/>
    <property type="match status" value="1"/>
</dbReference>
<evidence type="ECO:0000313" key="9">
    <source>
        <dbReference type="Proteomes" id="UP000438699"/>
    </source>
</evidence>
<comment type="similarity">
    <text evidence="3 6">Belongs to the MoeA family.</text>
</comment>
<evidence type="ECO:0000256" key="3">
    <source>
        <dbReference type="ARBA" id="ARBA00010763"/>
    </source>
</evidence>
<dbReference type="InterPro" id="IPR005110">
    <property type="entry name" value="MoeA_linker/N"/>
</dbReference>
<dbReference type="EC" id="2.10.1.1" evidence="6"/>
<dbReference type="InterPro" id="IPR036135">
    <property type="entry name" value="MoeA_linker/N_sf"/>
</dbReference>
<dbReference type="NCBIfam" id="NF045515">
    <property type="entry name" value="Glp_gephyrin"/>
    <property type="match status" value="1"/>
</dbReference>
<sequence length="420" mass="44747">MHHDFFTIIAREAFEELLRTFPPLPTERVGLDRAEGRILAEQLRAGHDWPLSHRSCMDGYALDARDAFGASEQNPVYLDCVGAPHVDENPGMTLAPGQCVRIATGGSLPKGADAVVMVEHTVCMDDWDEDAATGTIEVRKAAAPGLNVMQRGEDALAGAVVLEPGTRIGFREVGLGAALGFTEMDVFCRPRVGILSTGDELVAVEHTPRVGQVRDVNSHTLALSARRAGALVRGYGIVPDDAPSLIATVQQAVAENDLVLLSGGSSIGVRDLTVQAIEAQNDAEILAHGVAISPGKPTILGRAGQTPVMGLPGQVASAQVVMFCLVMPFIGHLQGQGNAFDTTVRPVRQAILARNVASKQGREDYVRIRFEERPHQLPLAHPVLGKSGLLRTLVDAHGLMSVPADAEGVYKDALIDVWTV</sequence>
<dbReference type="SMART" id="SM00852">
    <property type="entry name" value="MoCF_biosynth"/>
    <property type="match status" value="1"/>
</dbReference>
<dbReference type="Proteomes" id="UP000438699">
    <property type="component" value="Unassembled WGS sequence"/>
</dbReference>
<comment type="caution">
    <text evidence="8">The sequence shown here is derived from an EMBL/GenBank/DDBJ whole genome shotgun (WGS) entry which is preliminary data.</text>
</comment>
<dbReference type="InterPro" id="IPR001453">
    <property type="entry name" value="MoaB/Mog_dom"/>
</dbReference>
<keyword evidence="4 6" id="KW-0501">Molybdenum cofactor biosynthesis</keyword>
<dbReference type="InterPro" id="IPR005111">
    <property type="entry name" value="MoeA_C_domain_IV"/>
</dbReference>
<dbReference type="SUPFAM" id="SSF63882">
    <property type="entry name" value="MoeA N-terminal region -like"/>
    <property type="match status" value="1"/>
</dbReference>
<evidence type="ECO:0000259" key="7">
    <source>
        <dbReference type="SMART" id="SM00852"/>
    </source>
</evidence>
<dbReference type="Gene3D" id="3.90.105.10">
    <property type="entry name" value="Molybdopterin biosynthesis moea protein, domain 2"/>
    <property type="match status" value="1"/>
</dbReference>
<organism evidence="8 9">
    <name type="scientific">Pseudodesulfovibrio senegalensis</name>
    <dbReference type="NCBI Taxonomy" id="1721087"/>
    <lineage>
        <taxon>Bacteria</taxon>
        <taxon>Pseudomonadati</taxon>
        <taxon>Thermodesulfobacteriota</taxon>
        <taxon>Desulfovibrionia</taxon>
        <taxon>Desulfovibrionales</taxon>
        <taxon>Desulfovibrionaceae</taxon>
    </lineage>
</organism>
<dbReference type="InterPro" id="IPR036688">
    <property type="entry name" value="MoeA_C_domain_IV_sf"/>
</dbReference>
<dbReference type="NCBIfam" id="TIGR00177">
    <property type="entry name" value="molyb_syn"/>
    <property type="match status" value="1"/>
</dbReference>
<dbReference type="Pfam" id="PF03453">
    <property type="entry name" value="MoeA_N"/>
    <property type="match status" value="1"/>
</dbReference>
<comment type="catalytic activity">
    <reaction evidence="5">
        <text>adenylyl-molybdopterin + molybdate = Mo-molybdopterin + AMP + H(+)</text>
        <dbReference type="Rhea" id="RHEA:35047"/>
        <dbReference type="ChEBI" id="CHEBI:15378"/>
        <dbReference type="ChEBI" id="CHEBI:36264"/>
        <dbReference type="ChEBI" id="CHEBI:62727"/>
        <dbReference type="ChEBI" id="CHEBI:71302"/>
        <dbReference type="ChEBI" id="CHEBI:456215"/>
        <dbReference type="EC" id="2.10.1.1"/>
    </reaction>
</comment>
<dbReference type="GO" id="GO:0061599">
    <property type="term" value="F:molybdopterin molybdotransferase activity"/>
    <property type="evidence" value="ECO:0007669"/>
    <property type="project" value="UniProtKB-UniRule"/>
</dbReference>
<name>A0A6N6N5C1_9BACT</name>
<keyword evidence="6" id="KW-0500">Molybdenum</keyword>
<keyword evidence="6" id="KW-0479">Metal-binding</keyword>
<accession>A0A6N6N5C1</accession>
<keyword evidence="6 8" id="KW-0808">Transferase</keyword>
<dbReference type="UniPathway" id="UPA00344"/>
<gene>
    <name evidence="8" type="ORF">F8A88_06295</name>
</gene>
<dbReference type="InterPro" id="IPR036425">
    <property type="entry name" value="MoaB/Mog-like_dom_sf"/>
</dbReference>
<proteinExistence type="inferred from homology"/>
<dbReference type="Gene3D" id="3.40.980.10">
    <property type="entry name" value="MoaB/Mog-like domain"/>
    <property type="match status" value="1"/>
</dbReference>
<keyword evidence="9" id="KW-1185">Reference proteome</keyword>
<dbReference type="Pfam" id="PF00994">
    <property type="entry name" value="MoCF_biosynth"/>
    <property type="match status" value="1"/>
</dbReference>
<protein>
    <recommendedName>
        <fullName evidence="6">Molybdopterin molybdenumtransferase</fullName>
        <ecNumber evidence="6">2.10.1.1</ecNumber>
    </recommendedName>
</protein>
<dbReference type="EMBL" id="WAIE01000002">
    <property type="protein sequence ID" value="KAB1442434.1"/>
    <property type="molecule type" value="Genomic_DNA"/>
</dbReference>
<dbReference type="GO" id="GO:0005829">
    <property type="term" value="C:cytosol"/>
    <property type="evidence" value="ECO:0007669"/>
    <property type="project" value="TreeGrafter"/>
</dbReference>
<evidence type="ECO:0000256" key="4">
    <source>
        <dbReference type="ARBA" id="ARBA00023150"/>
    </source>
</evidence>
<reference evidence="8 9" key="1">
    <citation type="journal article" date="2017" name="Int. J. Syst. Evol. Microbiol.">
        <title>Desulfovibrio senegalensis sp. nov., a mesophilic sulfate reducer isolated from marine sediment.</title>
        <authorList>
            <person name="Thioye A."/>
            <person name="Gam Z.B.A."/>
            <person name="Mbengue M."/>
            <person name="Cayol J.L."/>
            <person name="Joseph-Bartoli M."/>
            <person name="Toure-Kane C."/>
            <person name="Labat M."/>
        </authorList>
    </citation>
    <scope>NUCLEOTIDE SEQUENCE [LARGE SCALE GENOMIC DNA]</scope>
    <source>
        <strain evidence="8 9">DSM 101509</strain>
    </source>
</reference>
<dbReference type="Gene3D" id="2.40.340.10">
    <property type="entry name" value="MoeA, C-terminal, domain IV"/>
    <property type="match status" value="1"/>
</dbReference>
<dbReference type="PANTHER" id="PTHR10192:SF5">
    <property type="entry name" value="GEPHYRIN"/>
    <property type="match status" value="1"/>
</dbReference>
<evidence type="ECO:0000313" key="8">
    <source>
        <dbReference type="EMBL" id="KAB1442434.1"/>
    </source>
</evidence>
<dbReference type="AlphaFoldDB" id="A0A6N6N5C1"/>
<evidence type="ECO:0000256" key="1">
    <source>
        <dbReference type="ARBA" id="ARBA00002901"/>
    </source>
</evidence>
<dbReference type="OrthoDB" id="9804758at2"/>
<dbReference type="GO" id="GO:0046872">
    <property type="term" value="F:metal ion binding"/>
    <property type="evidence" value="ECO:0007669"/>
    <property type="project" value="UniProtKB-UniRule"/>
</dbReference>
<dbReference type="InterPro" id="IPR038987">
    <property type="entry name" value="MoeA-like"/>
</dbReference>
<dbReference type="RefSeq" id="WP_151150655.1">
    <property type="nucleotide sequence ID" value="NZ_WAIE01000002.1"/>
</dbReference>
<comment type="pathway">
    <text evidence="2 6">Cofactor biosynthesis; molybdopterin biosynthesis.</text>
</comment>
<dbReference type="PANTHER" id="PTHR10192">
    <property type="entry name" value="MOLYBDOPTERIN BIOSYNTHESIS PROTEIN"/>
    <property type="match status" value="1"/>
</dbReference>
<comment type="cofactor">
    <cofactor evidence="6">
        <name>Mg(2+)</name>
        <dbReference type="ChEBI" id="CHEBI:18420"/>
    </cofactor>
</comment>
<feature type="domain" description="MoaB/Mog" evidence="7">
    <location>
        <begin position="193"/>
        <end position="332"/>
    </location>
</feature>
<keyword evidence="6" id="KW-0460">Magnesium</keyword>
<dbReference type="SUPFAM" id="SSF53218">
    <property type="entry name" value="Molybdenum cofactor biosynthesis proteins"/>
    <property type="match status" value="1"/>
</dbReference>
<dbReference type="SUPFAM" id="SSF63867">
    <property type="entry name" value="MoeA C-terminal domain-like"/>
    <property type="match status" value="1"/>
</dbReference>
<comment type="function">
    <text evidence="1 6">Catalyzes the insertion of molybdate into adenylated molybdopterin with the concomitant release of AMP.</text>
</comment>
<dbReference type="Pfam" id="PF03454">
    <property type="entry name" value="MoeA_C"/>
    <property type="match status" value="1"/>
</dbReference>
<dbReference type="Gene3D" id="2.170.190.11">
    <property type="entry name" value="Molybdopterin biosynthesis moea protein, domain 3"/>
    <property type="match status" value="1"/>
</dbReference>
<evidence type="ECO:0000256" key="6">
    <source>
        <dbReference type="RuleBase" id="RU365090"/>
    </source>
</evidence>
<evidence type="ECO:0000256" key="5">
    <source>
        <dbReference type="ARBA" id="ARBA00047317"/>
    </source>
</evidence>
<dbReference type="GO" id="GO:0006777">
    <property type="term" value="P:Mo-molybdopterin cofactor biosynthetic process"/>
    <property type="evidence" value="ECO:0007669"/>
    <property type="project" value="UniProtKB-UniRule"/>
</dbReference>